<evidence type="ECO:0000259" key="1">
    <source>
        <dbReference type="Pfam" id="PF03732"/>
    </source>
</evidence>
<reference evidence="2" key="1">
    <citation type="submission" date="2020-06" db="EMBL/GenBank/DDBJ databases">
        <authorList>
            <person name="Li T."/>
            <person name="Hu X."/>
            <person name="Zhang T."/>
            <person name="Song X."/>
            <person name="Zhang H."/>
            <person name="Dai N."/>
            <person name="Sheng W."/>
            <person name="Hou X."/>
            <person name="Wei L."/>
        </authorList>
    </citation>
    <scope>NUCLEOTIDE SEQUENCE</scope>
    <source>
        <strain evidence="2">KEN1</strain>
        <tissue evidence="2">Leaf</tissue>
    </source>
</reference>
<accession>A0AAW2Y8Q3</accession>
<name>A0AAW2Y8Q3_9LAMI</name>
<dbReference type="Pfam" id="PF03732">
    <property type="entry name" value="Retrotrans_gag"/>
    <property type="match status" value="1"/>
</dbReference>
<proteinExistence type="predicted"/>
<sequence>MPTWQQFIEEVYARFEGVDPGAILGEFNTLQQGTNTVEQYLDRFEELKSHVMIFHSYFPESYYVTCFVNGLRPAIKGPIISLRPTKLHQAVALAKNQKNTVTAIL</sequence>
<dbReference type="AlphaFoldDB" id="A0AAW2Y8Q3"/>
<organism evidence="2">
    <name type="scientific">Sesamum latifolium</name>
    <dbReference type="NCBI Taxonomy" id="2727402"/>
    <lineage>
        <taxon>Eukaryota</taxon>
        <taxon>Viridiplantae</taxon>
        <taxon>Streptophyta</taxon>
        <taxon>Embryophyta</taxon>
        <taxon>Tracheophyta</taxon>
        <taxon>Spermatophyta</taxon>
        <taxon>Magnoliopsida</taxon>
        <taxon>eudicotyledons</taxon>
        <taxon>Gunneridae</taxon>
        <taxon>Pentapetalae</taxon>
        <taxon>asterids</taxon>
        <taxon>lamiids</taxon>
        <taxon>Lamiales</taxon>
        <taxon>Pedaliaceae</taxon>
        <taxon>Sesamum</taxon>
    </lineage>
</organism>
<feature type="domain" description="Retrotransposon gag" evidence="1">
    <location>
        <begin position="3"/>
        <end position="73"/>
    </location>
</feature>
<protein>
    <recommendedName>
        <fullName evidence="1">Retrotransposon gag domain-containing protein</fullName>
    </recommendedName>
</protein>
<dbReference type="InterPro" id="IPR005162">
    <property type="entry name" value="Retrotrans_gag_dom"/>
</dbReference>
<comment type="caution">
    <text evidence="2">The sequence shown here is derived from an EMBL/GenBank/DDBJ whole genome shotgun (WGS) entry which is preliminary data.</text>
</comment>
<reference evidence="2" key="2">
    <citation type="journal article" date="2024" name="Plant">
        <title>Genomic evolution and insights into agronomic trait innovations of Sesamum species.</title>
        <authorList>
            <person name="Miao H."/>
            <person name="Wang L."/>
            <person name="Qu L."/>
            <person name="Liu H."/>
            <person name="Sun Y."/>
            <person name="Le M."/>
            <person name="Wang Q."/>
            <person name="Wei S."/>
            <person name="Zheng Y."/>
            <person name="Lin W."/>
            <person name="Duan Y."/>
            <person name="Cao H."/>
            <person name="Xiong S."/>
            <person name="Wang X."/>
            <person name="Wei L."/>
            <person name="Li C."/>
            <person name="Ma Q."/>
            <person name="Ju M."/>
            <person name="Zhao R."/>
            <person name="Li G."/>
            <person name="Mu C."/>
            <person name="Tian Q."/>
            <person name="Mei H."/>
            <person name="Zhang T."/>
            <person name="Gao T."/>
            <person name="Zhang H."/>
        </authorList>
    </citation>
    <scope>NUCLEOTIDE SEQUENCE</scope>
    <source>
        <strain evidence="2">KEN1</strain>
    </source>
</reference>
<evidence type="ECO:0000313" key="2">
    <source>
        <dbReference type="EMBL" id="KAL0461880.1"/>
    </source>
</evidence>
<dbReference type="EMBL" id="JACGWN010000001">
    <property type="protein sequence ID" value="KAL0461880.1"/>
    <property type="molecule type" value="Genomic_DNA"/>
</dbReference>
<gene>
    <name evidence="2" type="ORF">Slati_0075600</name>
</gene>